<dbReference type="PANTHER" id="PTHR43771">
    <property type="entry name" value="PHOSPHOMANNOMUTASE"/>
    <property type="match status" value="1"/>
</dbReference>
<dbReference type="SUPFAM" id="SSF55957">
    <property type="entry name" value="Phosphoglucomutase, C-terminal domain"/>
    <property type="match status" value="1"/>
</dbReference>
<evidence type="ECO:0000256" key="3">
    <source>
        <dbReference type="ARBA" id="ARBA00022553"/>
    </source>
</evidence>
<keyword evidence="13" id="KW-1185">Reference proteome</keyword>
<dbReference type="PRINTS" id="PR00509">
    <property type="entry name" value="PGMPMM"/>
</dbReference>
<name>A0A1H0JLU7_9BACT</name>
<dbReference type="EMBL" id="FNJI01000002">
    <property type="protein sequence ID" value="SDO44696.1"/>
    <property type="molecule type" value="Genomic_DNA"/>
</dbReference>
<dbReference type="Proteomes" id="UP000199073">
    <property type="component" value="Unassembled WGS sequence"/>
</dbReference>
<comment type="similarity">
    <text evidence="2 7">Belongs to the phosphohexose mutase family.</text>
</comment>
<dbReference type="Gene3D" id="3.40.120.10">
    <property type="entry name" value="Alpha-D-Glucose-1,6-Bisphosphate, subunit A, domain 3"/>
    <property type="match status" value="3"/>
</dbReference>
<dbReference type="InterPro" id="IPR005844">
    <property type="entry name" value="A-D-PHexomutase_a/b/a-I"/>
</dbReference>
<evidence type="ECO:0000313" key="12">
    <source>
        <dbReference type="EMBL" id="SDO44696.1"/>
    </source>
</evidence>
<dbReference type="InterPro" id="IPR016055">
    <property type="entry name" value="A-D-PHexomutase_a/b/a-I/II/III"/>
</dbReference>
<dbReference type="Pfam" id="PF02879">
    <property type="entry name" value="PGM_PMM_II"/>
    <property type="match status" value="1"/>
</dbReference>
<evidence type="ECO:0000259" key="11">
    <source>
        <dbReference type="Pfam" id="PF02880"/>
    </source>
</evidence>
<dbReference type="GO" id="GO:0005975">
    <property type="term" value="P:carbohydrate metabolic process"/>
    <property type="evidence" value="ECO:0007669"/>
    <property type="project" value="InterPro"/>
</dbReference>
<keyword evidence="3" id="KW-0597">Phosphoprotein</keyword>
<evidence type="ECO:0000256" key="7">
    <source>
        <dbReference type="RuleBase" id="RU004326"/>
    </source>
</evidence>
<dbReference type="InterPro" id="IPR005843">
    <property type="entry name" value="A-D-PHexomutase_C"/>
</dbReference>
<dbReference type="PANTHER" id="PTHR43771:SF1">
    <property type="entry name" value="PHOSPHOMANNOMUTASE"/>
    <property type="match status" value="1"/>
</dbReference>
<reference evidence="12 13" key="1">
    <citation type="submission" date="2016-10" db="EMBL/GenBank/DDBJ databases">
        <authorList>
            <person name="de Groot N.N."/>
        </authorList>
    </citation>
    <scope>NUCLEOTIDE SEQUENCE [LARGE SCALE GENOMIC DNA]</scope>
    <source>
        <strain evidence="12 13">DSM 12130</strain>
    </source>
</reference>
<evidence type="ECO:0000256" key="1">
    <source>
        <dbReference type="ARBA" id="ARBA00001946"/>
    </source>
</evidence>
<gene>
    <name evidence="12" type="ORF">SAMN05660330_00246</name>
</gene>
<dbReference type="STRING" id="91360.SAMN05660330_00246"/>
<proteinExistence type="inferred from homology"/>
<dbReference type="InterPro" id="IPR005845">
    <property type="entry name" value="A-D-PHexomutase_a/b/a-II"/>
</dbReference>
<organism evidence="12 13">
    <name type="scientific">Desulforhopalus singaporensis</name>
    <dbReference type="NCBI Taxonomy" id="91360"/>
    <lineage>
        <taxon>Bacteria</taxon>
        <taxon>Pseudomonadati</taxon>
        <taxon>Thermodesulfobacteriota</taxon>
        <taxon>Desulfobulbia</taxon>
        <taxon>Desulfobulbales</taxon>
        <taxon>Desulfocapsaceae</taxon>
        <taxon>Desulforhopalus</taxon>
    </lineage>
</organism>
<evidence type="ECO:0000259" key="9">
    <source>
        <dbReference type="Pfam" id="PF02878"/>
    </source>
</evidence>
<dbReference type="RefSeq" id="WP_092218960.1">
    <property type="nucleotide sequence ID" value="NZ_FNJI01000002.1"/>
</dbReference>
<protein>
    <submittedName>
        <fullName evidence="12">Phosphomannomutase</fullName>
    </submittedName>
</protein>
<feature type="domain" description="Alpha-D-phosphohexomutase alpha/beta/alpha" evidence="9">
    <location>
        <begin position="9"/>
        <end position="124"/>
    </location>
</feature>
<dbReference type="Pfam" id="PF02880">
    <property type="entry name" value="PGM_PMM_III"/>
    <property type="match status" value="1"/>
</dbReference>
<dbReference type="GO" id="GO:0016868">
    <property type="term" value="F:intramolecular phosphotransferase activity"/>
    <property type="evidence" value="ECO:0007669"/>
    <property type="project" value="InterPro"/>
</dbReference>
<dbReference type="InterPro" id="IPR036900">
    <property type="entry name" value="A-D-PHexomutase_C_sf"/>
</dbReference>
<dbReference type="CDD" id="cd03089">
    <property type="entry name" value="PMM_PGM"/>
    <property type="match status" value="1"/>
</dbReference>
<feature type="domain" description="Alpha-D-phosphohexomutase alpha/beta/alpha" evidence="11">
    <location>
        <begin position="262"/>
        <end position="372"/>
    </location>
</feature>
<evidence type="ECO:0000256" key="2">
    <source>
        <dbReference type="ARBA" id="ARBA00010231"/>
    </source>
</evidence>
<dbReference type="AlphaFoldDB" id="A0A1H0JLU7"/>
<dbReference type="GO" id="GO:0000287">
    <property type="term" value="F:magnesium ion binding"/>
    <property type="evidence" value="ECO:0007669"/>
    <property type="project" value="InterPro"/>
</dbReference>
<feature type="domain" description="Alpha-D-phosphohexomutase alpha/beta/alpha" evidence="10">
    <location>
        <begin position="158"/>
        <end position="257"/>
    </location>
</feature>
<accession>A0A1H0JLU7</accession>
<dbReference type="OrthoDB" id="9806956at2"/>
<evidence type="ECO:0000256" key="4">
    <source>
        <dbReference type="ARBA" id="ARBA00022723"/>
    </source>
</evidence>
<evidence type="ECO:0000259" key="8">
    <source>
        <dbReference type="Pfam" id="PF00408"/>
    </source>
</evidence>
<keyword evidence="6" id="KW-0413">Isomerase</keyword>
<dbReference type="Pfam" id="PF00408">
    <property type="entry name" value="PGM_PMM_IV"/>
    <property type="match status" value="1"/>
</dbReference>
<dbReference type="SUPFAM" id="SSF53738">
    <property type="entry name" value="Phosphoglucomutase, first 3 domains"/>
    <property type="match status" value="3"/>
</dbReference>
<evidence type="ECO:0000313" key="13">
    <source>
        <dbReference type="Proteomes" id="UP000199073"/>
    </source>
</evidence>
<sequence>MVNTSLPCFKAYDIRGKVPEELNEDLARKIGISFGALYNLKKVVVGRDIRLSGESLCRALVEGLLDVGVDVLDLGVCGTEEIYHGAFSLEKNGVDGGVIVTASHNPADYNGMKFVTRGARPVTGESGLQEMAAMITGCRLPGPAVQRGKYSQTNNKASYVDHLLGYVDLDELKPLKIVANGGNGCAGPVIDLLEKSLPFTFVKLHHRPDGTFPNGVPNPLLIENRNQTAEAVVKHGADFAIGWDGDFDRCFFWDEKGNFIEGYYIVGLLALEMLKKEVGATILYDPRLTWSTQEQVTRAGGNCVMTRTGHAFIKERMRMENAIYGGEMSAHHYFRDFGFCDSGMIPWLVVASLLSRTGRKLSSLVADRISAYPVSGEINSRVKDPDRVIADIKKRYGEGELDFTDGLSVSFDDFRFNIRKSNTEPLLRLNVETRGNSTLLKEKTAELLGIIRHTKEV</sequence>
<dbReference type="InterPro" id="IPR005846">
    <property type="entry name" value="A-D-PHexomutase_a/b/a-III"/>
</dbReference>
<evidence type="ECO:0000256" key="5">
    <source>
        <dbReference type="ARBA" id="ARBA00022842"/>
    </source>
</evidence>
<keyword evidence="4 7" id="KW-0479">Metal-binding</keyword>
<evidence type="ECO:0000259" key="10">
    <source>
        <dbReference type="Pfam" id="PF02879"/>
    </source>
</evidence>
<feature type="domain" description="Alpha-D-phosphohexomutase C-terminal" evidence="8">
    <location>
        <begin position="377"/>
        <end position="438"/>
    </location>
</feature>
<dbReference type="PROSITE" id="PS00710">
    <property type="entry name" value="PGM_PMM"/>
    <property type="match status" value="1"/>
</dbReference>
<dbReference type="Pfam" id="PF02878">
    <property type="entry name" value="PGM_PMM_I"/>
    <property type="match status" value="1"/>
</dbReference>
<keyword evidence="5 7" id="KW-0460">Magnesium</keyword>
<dbReference type="Gene3D" id="3.30.310.50">
    <property type="entry name" value="Alpha-D-phosphohexomutase, C-terminal domain"/>
    <property type="match status" value="1"/>
</dbReference>
<dbReference type="InterPro" id="IPR016066">
    <property type="entry name" value="A-D-PHexomutase_CS"/>
</dbReference>
<evidence type="ECO:0000256" key="6">
    <source>
        <dbReference type="ARBA" id="ARBA00023235"/>
    </source>
</evidence>
<comment type="cofactor">
    <cofactor evidence="1">
        <name>Mg(2+)</name>
        <dbReference type="ChEBI" id="CHEBI:18420"/>
    </cofactor>
</comment>
<dbReference type="InterPro" id="IPR005841">
    <property type="entry name" value="Alpha-D-phosphohexomutase_SF"/>
</dbReference>